<dbReference type="EMBL" id="BAABJE010000001">
    <property type="protein sequence ID" value="GAA4782538.1"/>
    <property type="molecule type" value="Genomic_DNA"/>
</dbReference>
<dbReference type="Proteomes" id="UP001499959">
    <property type="component" value="Unassembled WGS sequence"/>
</dbReference>
<reference evidence="2" key="1">
    <citation type="journal article" date="2019" name="Int. J. Syst. Evol. Microbiol.">
        <title>The Global Catalogue of Microorganisms (GCM) 10K type strain sequencing project: providing services to taxonomists for standard genome sequencing and annotation.</title>
        <authorList>
            <consortium name="The Broad Institute Genomics Platform"/>
            <consortium name="The Broad Institute Genome Sequencing Center for Infectious Disease"/>
            <person name="Wu L."/>
            <person name="Ma J."/>
        </authorList>
    </citation>
    <scope>NUCLEOTIDE SEQUENCE [LARGE SCALE GENOMIC DNA]</scope>
    <source>
        <strain evidence="2">JCM 18204</strain>
    </source>
</reference>
<accession>A0ABP9ALM4</accession>
<organism evidence="1 2">
    <name type="scientific">Lysobacter hankyongensis</name>
    <dbReference type="NCBI Taxonomy" id="1176535"/>
    <lineage>
        <taxon>Bacteria</taxon>
        <taxon>Pseudomonadati</taxon>
        <taxon>Pseudomonadota</taxon>
        <taxon>Gammaproteobacteria</taxon>
        <taxon>Lysobacterales</taxon>
        <taxon>Lysobacteraceae</taxon>
        <taxon>Lysobacter</taxon>
    </lineage>
</organism>
<evidence type="ECO:0000313" key="2">
    <source>
        <dbReference type="Proteomes" id="UP001499959"/>
    </source>
</evidence>
<proteinExistence type="predicted"/>
<dbReference type="RefSeq" id="WP_345301584.1">
    <property type="nucleotide sequence ID" value="NZ_BAABJE010000001.1"/>
</dbReference>
<keyword evidence="2" id="KW-1185">Reference proteome</keyword>
<evidence type="ECO:0000313" key="1">
    <source>
        <dbReference type="EMBL" id="GAA4782538.1"/>
    </source>
</evidence>
<name>A0ABP9ALM4_9GAMM</name>
<comment type="caution">
    <text evidence="1">The sequence shown here is derived from an EMBL/GenBank/DDBJ whole genome shotgun (WGS) entry which is preliminary data.</text>
</comment>
<evidence type="ECO:0008006" key="3">
    <source>
        <dbReference type="Google" id="ProtNLM"/>
    </source>
</evidence>
<gene>
    <name evidence="1" type="ORF">GCM10023307_03880</name>
</gene>
<protein>
    <recommendedName>
        <fullName evidence="3">Phage tail protein</fullName>
    </recommendedName>
</protein>
<sequence length="571" mass="62501">MAGLIGIAPTPRAFGAANPMLSIELNALGEGAFAPAAYRREGIVAWAGVFRAPAALRWPATGRLAHRFAEDLFDRVHVLPTALSLGNVVSELTREVAVWNAWRTIPQTLTALRLAGDAGSTLAAPGALPLALRPLQERVLTLTVGLDGPPVIDAVAVLSFADGATWAIRIDGLRLQAWTLPPNWSEALTETLAWLTDVQVAIAGTVTRTPLREAPHRSWEFAVLADRRERRWVENALFDWTARVWALPVFVDTRRLGAPLAAGAVEIPVDATGLDFAVGSLAMLWRDVATYELVEVAQIANGRMTLRAPTRRAWPVGTRLMPCRTARLTDAPELRRHTDRLMSTQLRFEATESCDWPLVLPATRYRGFPVLEHRPDETRDPSAILARRFDLLDGDVGRTQVDDASGLAWTTQSHAWRLFGRAERAAHRGLLYGLQGRAEALWLPTWTDDLDVIETIGETALTLTVAACGVSRSLRQQAGRRHVRIELVDGAVFYRAIEASSELTLANGDLAERLRLDTALGRTITPERVRLVSWLALVTLAGDTVELRHHADSDGLLDCAVSFAGIPAEEP</sequence>